<evidence type="ECO:0000313" key="1">
    <source>
        <dbReference type="EMBL" id="VDG28121.1"/>
    </source>
</evidence>
<evidence type="ECO:0000313" key="2">
    <source>
        <dbReference type="Proteomes" id="UP000289996"/>
    </source>
</evidence>
<protein>
    <recommendedName>
        <fullName evidence="3">DUF2187 domain-containing protein</fullName>
    </recommendedName>
</protein>
<accession>A0A660DYF2</accession>
<proteinExistence type="predicted"/>
<evidence type="ECO:0008006" key="3">
    <source>
        <dbReference type="Google" id="ProtNLM"/>
    </source>
</evidence>
<organism evidence="1 2">
    <name type="scientific">Lactiplantibacillus mudanjiangensis</name>
    <dbReference type="NCBI Taxonomy" id="1296538"/>
    <lineage>
        <taxon>Bacteria</taxon>
        <taxon>Bacillati</taxon>
        <taxon>Bacillota</taxon>
        <taxon>Bacilli</taxon>
        <taxon>Lactobacillales</taxon>
        <taxon>Lactobacillaceae</taxon>
        <taxon>Lactiplantibacillus</taxon>
    </lineage>
</organism>
<dbReference type="RefSeq" id="WP_165444364.1">
    <property type="nucleotide sequence ID" value="NZ_BJDY01000002.1"/>
</dbReference>
<reference evidence="1 2" key="1">
    <citation type="submission" date="2018-11" db="EMBL/GenBank/DDBJ databases">
        <authorList>
            <person name="Wuyts S."/>
        </authorList>
    </citation>
    <scope>NUCLEOTIDE SEQUENCE [LARGE SCALE GENOMIC DNA]</scope>
    <source>
        <strain evidence="1">Lactobacillus mudanjiangensis AMBF249</strain>
    </source>
</reference>
<dbReference type="Proteomes" id="UP000289996">
    <property type="component" value="Unassembled WGS sequence"/>
</dbReference>
<gene>
    <name evidence="1" type="ORF">MUDAN_MDHGFNIF_02852</name>
</gene>
<dbReference type="EMBL" id="UYIG01000090">
    <property type="protein sequence ID" value="VDG28121.1"/>
    <property type="molecule type" value="Genomic_DNA"/>
</dbReference>
<keyword evidence="2" id="KW-1185">Reference proteome</keyword>
<name>A0A660DYF2_9LACO</name>
<sequence length="56" mass="6357">MLTKYKIGDLVFAKLGTLPLVGTVVYLDKKGAQYLVRFSATQQLYYAETDLTPYHN</sequence>
<dbReference type="AlphaFoldDB" id="A0A660DYF2"/>